<proteinExistence type="inferred from homology"/>
<dbReference type="EMBL" id="HF545651">
    <property type="protein sequence ID" value="CCN97883.1"/>
    <property type="molecule type" value="Genomic_DNA"/>
</dbReference>
<evidence type="ECO:0000256" key="2">
    <source>
        <dbReference type="ARBA" id="ARBA00010617"/>
    </source>
</evidence>
<evidence type="ECO:0000256" key="5">
    <source>
        <dbReference type="ARBA" id="ARBA00022989"/>
    </source>
</evidence>
<dbReference type="PANTHER" id="PTHR47955:SF15">
    <property type="entry name" value="CYTOCHROME P450 71A2-LIKE"/>
    <property type="match status" value="1"/>
</dbReference>
<dbReference type="FunFam" id="1.10.630.10:FF:000011">
    <property type="entry name" value="Cytochrome P450 83B1"/>
    <property type="match status" value="1"/>
</dbReference>
<evidence type="ECO:0000256" key="4">
    <source>
        <dbReference type="ARBA" id="ARBA00022723"/>
    </source>
</evidence>
<keyword evidence="6 8" id="KW-0408">Iron</keyword>
<comment type="subcellular location">
    <subcellularLocation>
        <location evidence="1">Membrane</location>
        <topology evidence="1">Single-pass membrane protein</topology>
    </subcellularLocation>
</comment>
<protein>
    <submittedName>
        <fullName evidence="10">Arabidopsis halleri subsp. halleri ORF1, ORF2, PDF1.2a, ORF3, ORF4, PDF1.2c and ORF5 genes, clone BAC clone 1N20</fullName>
    </submittedName>
</protein>
<reference evidence="10" key="1">
    <citation type="journal article" date="2013" name="New Phytol.">
        <title>Plant Defensin type 1 (PDF1): protein promiscuity and expression variation within the Arabidopsis genus shed light on zinc tolerance acquisition in Arabidopsis halleri.</title>
        <authorList>
            <person name="Shahzad Z."/>
            <person name="Ranwez V."/>
            <person name="Fizames C."/>
            <person name="Marques L."/>
            <person name="Le Martret B."/>
            <person name="Alassimone J."/>
            <person name="Gode C."/>
            <person name="Lacombe E."/>
            <person name="Castillo T."/>
            <person name="Saumitou-Laprade P."/>
            <person name="Berthomieu P."/>
            <person name="Gosti F."/>
        </authorList>
    </citation>
    <scope>NUCLEOTIDE SEQUENCE</scope>
    <source>
        <tissue evidence="10">Leaves</tissue>
    </source>
</reference>
<evidence type="ECO:0000313" key="10">
    <source>
        <dbReference type="EMBL" id="CCN97883.1"/>
    </source>
</evidence>
<dbReference type="SUPFAM" id="SSF48264">
    <property type="entry name" value="Cytochrome P450"/>
    <property type="match status" value="1"/>
</dbReference>
<dbReference type="AlphaFoldDB" id="K4ULH6"/>
<dbReference type="PROSITE" id="PS00086">
    <property type="entry name" value="CYTOCHROME_P450"/>
    <property type="match status" value="1"/>
</dbReference>
<evidence type="ECO:0000256" key="8">
    <source>
        <dbReference type="PIRSR" id="PIRSR602401-1"/>
    </source>
</evidence>
<accession>K4ULH6</accession>
<dbReference type="CDD" id="cd11072">
    <property type="entry name" value="CYP71-like"/>
    <property type="match status" value="1"/>
</dbReference>
<keyword evidence="4 8" id="KW-0479">Metal-binding</keyword>
<feature type="binding site" description="axial binding residue" evidence="8">
    <location>
        <position position="445"/>
    </location>
    <ligand>
        <name>heme</name>
        <dbReference type="ChEBI" id="CHEBI:30413"/>
    </ligand>
    <ligandPart>
        <name>Fe</name>
        <dbReference type="ChEBI" id="CHEBI:18248"/>
    </ligandPart>
</feature>
<keyword evidence="9" id="KW-0560">Oxidoreductase</keyword>
<evidence type="ECO:0000256" key="3">
    <source>
        <dbReference type="ARBA" id="ARBA00022692"/>
    </source>
</evidence>
<dbReference type="InterPro" id="IPR036396">
    <property type="entry name" value="Cyt_P450_sf"/>
</dbReference>
<keyword evidence="5" id="KW-1133">Transmembrane helix</keyword>
<comment type="cofactor">
    <cofactor evidence="8">
        <name>heme</name>
        <dbReference type="ChEBI" id="CHEBI:30413"/>
    </cofactor>
</comment>
<evidence type="ECO:0000256" key="1">
    <source>
        <dbReference type="ARBA" id="ARBA00004167"/>
    </source>
</evidence>
<comment type="similarity">
    <text evidence="2 9">Belongs to the cytochrome P450 family.</text>
</comment>
<organism evidence="10">
    <name type="scientific">Arabidopsis halleri subsp. halleri</name>
    <name type="common">Arabis halleri</name>
    <dbReference type="NCBI Taxonomy" id="81971"/>
    <lineage>
        <taxon>Eukaryota</taxon>
        <taxon>Viridiplantae</taxon>
        <taxon>Streptophyta</taxon>
        <taxon>Embryophyta</taxon>
        <taxon>Tracheophyta</taxon>
        <taxon>Spermatophyta</taxon>
        <taxon>Magnoliopsida</taxon>
        <taxon>eudicotyledons</taxon>
        <taxon>Gunneridae</taxon>
        <taxon>Pentapetalae</taxon>
        <taxon>rosids</taxon>
        <taxon>malvids</taxon>
        <taxon>Brassicales</taxon>
        <taxon>Brassicaceae</taxon>
        <taxon>Camelineae</taxon>
        <taxon>Arabidopsis</taxon>
    </lineage>
</organism>
<dbReference type="InterPro" id="IPR001128">
    <property type="entry name" value="Cyt_P450"/>
</dbReference>
<evidence type="ECO:0000256" key="7">
    <source>
        <dbReference type="ARBA" id="ARBA00023136"/>
    </source>
</evidence>
<name>K4ULH6_ARAHH</name>
<dbReference type="PANTHER" id="PTHR47955">
    <property type="entry name" value="CYTOCHROME P450 FAMILY 71 PROTEIN"/>
    <property type="match status" value="1"/>
</dbReference>
<dbReference type="InterPro" id="IPR017972">
    <property type="entry name" value="Cyt_P450_CS"/>
</dbReference>
<keyword evidence="8 9" id="KW-0349">Heme</keyword>
<evidence type="ECO:0000256" key="9">
    <source>
        <dbReference type="RuleBase" id="RU000461"/>
    </source>
</evidence>
<dbReference type="GO" id="GO:0016705">
    <property type="term" value="F:oxidoreductase activity, acting on paired donors, with incorporation or reduction of molecular oxygen"/>
    <property type="evidence" value="ECO:0007669"/>
    <property type="project" value="InterPro"/>
</dbReference>
<dbReference type="Pfam" id="PF00067">
    <property type="entry name" value="p450"/>
    <property type="match status" value="1"/>
</dbReference>
<dbReference type="GO" id="GO:0004497">
    <property type="term" value="F:monooxygenase activity"/>
    <property type="evidence" value="ECO:0007669"/>
    <property type="project" value="UniProtKB-KW"/>
</dbReference>
<evidence type="ECO:0000256" key="6">
    <source>
        <dbReference type="ARBA" id="ARBA00023004"/>
    </source>
</evidence>
<dbReference type="GO" id="GO:0005506">
    <property type="term" value="F:iron ion binding"/>
    <property type="evidence" value="ECO:0007669"/>
    <property type="project" value="InterPro"/>
</dbReference>
<dbReference type="GO" id="GO:0016020">
    <property type="term" value="C:membrane"/>
    <property type="evidence" value="ECO:0007669"/>
    <property type="project" value="UniProtKB-SubCell"/>
</dbReference>
<dbReference type="PRINTS" id="PR00463">
    <property type="entry name" value="EP450I"/>
</dbReference>
<dbReference type="GO" id="GO:0020037">
    <property type="term" value="F:heme binding"/>
    <property type="evidence" value="ECO:0007669"/>
    <property type="project" value="InterPro"/>
</dbReference>
<keyword evidence="3" id="KW-0812">Transmembrane</keyword>
<dbReference type="PRINTS" id="PR00385">
    <property type="entry name" value="P450"/>
</dbReference>
<dbReference type="InterPro" id="IPR002401">
    <property type="entry name" value="Cyt_P450_E_grp-I"/>
</dbReference>
<sequence length="507" mass="57215">METILLISLCVTTFLALMFIKSRSIRTTTKLNPPPSPWRLPVIGNLHQLSLHPHRSLHSLSLRYGPLMLLHFGRVPTLVVSSADMAHDVMKTNDLKFADRPKRKAVSMFLNGGRDVAFSPYGESWRQFKSICVMHLLSKKMVRSFEKVREEEINVMMEKVEKAASSSSPLNLSGLLSSLTSDLICRIALGRKYSSDGEEVGNTYNVKEIVRKTMELSGSFPLGEYIPSLAWIDTIRGAGDKVEEVSNKIDSFLEKAVQEHVEDHADKERSDFVDILVSIQRDKTMGFEFGNSEIKNLILDVFLGGTATTFTLLEWTMTELMRHPECMKKLKDDIYSASTTTAKLYVSEEEVANMKYLKAVIKEVLRLHPPVPIILRGLCEDVKLKGYDIAEGTLVIINAWAIQRDTETWGADAEEFRPERHLDTLVEFEGQDFMNIPFGSGRRRCPGIRFGLTMAEVTLANLVKRFDWRTKVKPLGDDKPDLAEATGVDVCRKFPLVVFPSCALFSM</sequence>
<keyword evidence="9" id="KW-0503">Monooxygenase</keyword>
<dbReference type="Gene3D" id="1.10.630.10">
    <property type="entry name" value="Cytochrome P450"/>
    <property type="match status" value="1"/>
</dbReference>
<keyword evidence="7" id="KW-0472">Membrane</keyword>